<accession>A0ABD6D367</accession>
<proteinExistence type="predicted"/>
<evidence type="ECO:0008006" key="4">
    <source>
        <dbReference type="Google" id="ProtNLM"/>
    </source>
</evidence>
<gene>
    <name evidence="2" type="ORF">ACFSBW_01160</name>
</gene>
<feature type="transmembrane region" description="Helical" evidence="1">
    <location>
        <begin position="60"/>
        <end position="81"/>
    </location>
</feature>
<comment type="caution">
    <text evidence="2">The sequence shown here is derived from an EMBL/GenBank/DDBJ whole genome shotgun (WGS) entry which is preliminary data.</text>
</comment>
<organism evidence="2 3">
    <name type="scientific">Halohasta litorea</name>
    <dbReference type="NCBI Taxonomy" id="869891"/>
    <lineage>
        <taxon>Archaea</taxon>
        <taxon>Methanobacteriati</taxon>
        <taxon>Methanobacteriota</taxon>
        <taxon>Stenosarchaea group</taxon>
        <taxon>Halobacteria</taxon>
        <taxon>Halobacteriales</taxon>
        <taxon>Haloferacaceae</taxon>
        <taxon>Halohasta</taxon>
    </lineage>
</organism>
<keyword evidence="1" id="KW-0812">Transmembrane</keyword>
<sequence length="132" mass="13048">MNRTTRFASALLLAAGVTGGVATQNASGVLLVGIFGIYTLATALTLRYPALLWGRQQDGGMVSGVLAGGMTFGCLSLAQGVGSGIDLGAGVLGFGLVAFGVSTGIWLVESGELDIHAADTAGSEPTASADSN</sequence>
<keyword evidence="1" id="KW-1133">Transmembrane helix</keyword>
<reference evidence="2 3" key="1">
    <citation type="journal article" date="2019" name="Int. J. Syst. Evol. Microbiol.">
        <title>The Global Catalogue of Microorganisms (GCM) 10K type strain sequencing project: providing services to taxonomists for standard genome sequencing and annotation.</title>
        <authorList>
            <consortium name="The Broad Institute Genomics Platform"/>
            <consortium name="The Broad Institute Genome Sequencing Center for Infectious Disease"/>
            <person name="Wu L."/>
            <person name="Ma J."/>
        </authorList>
    </citation>
    <scope>NUCLEOTIDE SEQUENCE [LARGE SCALE GENOMIC DNA]</scope>
    <source>
        <strain evidence="2 3">CGMCC 1.10593</strain>
    </source>
</reference>
<feature type="transmembrane region" description="Helical" evidence="1">
    <location>
        <begin position="87"/>
        <end position="108"/>
    </location>
</feature>
<feature type="transmembrane region" description="Helical" evidence="1">
    <location>
        <begin position="29"/>
        <end position="48"/>
    </location>
</feature>
<name>A0ABD6D367_9EURY</name>
<dbReference type="AlphaFoldDB" id="A0ABD6D367"/>
<keyword evidence="3" id="KW-1185">Reference proteome</keyword>
<dbReference type="EMBL" id="JBHUDM010000001">
    <property type="protein sequence ID" value="MFD1640483.1"/>
    <property type="molecule type" value="Genomic_DNA"/>
</dbReference>
<dbReference type="Proteomes" id="UP001597052">
    <property type="component" value="Unassembled WGS sequence"/>
</dbReference>
<keyword evidence="1" id="KW-0472">Membrane</keyword>
<evidence type="ECO:0000313" key="3">
    <source>
        <dbReference type="Proteomes" id="UP001597052"/>
    </source>
</evidence>
<evidence type="ECO:0000256" key="1">
    <source>
        <dbReference type="SAM" id="Phobius"/>
    </source>
</evidence>
<protein>
    <recommendedName>
        <fullName evidence="4">SPW repeat-containing protein</fullName>
    </recommendedName>
</protein>
<evidence type="ECO:0000313" key="2">
    <source>
        <dbReference type="EMBL" id="MFD1640483.1"/>
    </source>
</evidence>
<dbReference type="RefSeq" id="WP_256397487.1">
    <property type="nucleotide sequence ID" value="NZ_JANHDJ010000007.1"/>
</dbReference>